<organism evidence="5 6">
    <name type="scientific">Kitasatospora viridis</name>
    <dbReference type="NCBI Taxonomy" id="281105"/>
    <lineage>
        <taxon>Bacteria</taxon>
        <taxon>Bacillati</taxon>
        <taxon>Actinomycetota</taxon>
        <taxon>Actinomycetes</taxon>
        <taxon>Kitasatosporales</taxon>
        <taxon>Streptomycetaceae</taxon>
        <taxon>Kitasatospora</taxon>
    </lineage>
</organism>
<accession>A0A561UI94</accession>
<sequence length="279" mass="29441">MLSSVPVASRPAFEISAVTCRAHHARWSAPEARDDHRVVLVRRGGFRRSAAGVAADLDRTLGYLAGPGEEESFAHPAGGDLCTAVTVTPELWRSLAGDTPVPAARTLPVDPRLDLAHRRLLLAGRSGDVDFALAEELVGLLTTAVTRTVAGPVPAGGGSALRDRRLVAAAREAIVADHPAAGTLLSLAELLGVSPYRLSRAFPRELGVSVTGYRHRVRIATALDRLEGGEPSLAALAAELGYADQAHFTRTLHRHLGHTPSAVRRLLRRTVSGGRAASA</sequence>
<dbReference type="AlphaFoldDB" id="A0A561UI94"/>
<name>A0A561UI94_9ACTN</name>
<reference evidence="5 6" key="1">
    <citation type="submission" date="2019-06" db="EMBL/GenBank/DDBJ databases">
        <title>Sequencing the genomes of 1000 actinobacteria strains.</title>
        <authorList>
            <person name="Klenk H.-P."/>
        </authorList>
    </citation>
    <scope>NUCLEOTIDE SEQUENCE [LARGE SCALE GENOMIC DNA]</scope>
    <source>
        <strain evidence="5 6">DSM 44826</strain>
    </source>
</reference>
<dbReference type="Pfam" id="PF12833">
    <property type="entry name" value="HTH_18"/>
    <property type="match status" value="1"/>
</dbReference>
<dbReference type="Gene3D" id="1.10.10.60">
    <property type="entry name" value="Homeodomain-like"/>
    <property type="match status" value="1"/>
</dbReference>
<comment type="caution">
    <text evidence="5">The sequence shown here is derived from an EMBL/GenBank/DDBJ whole genome shotgun (WGS) entry which is preliminary data.</text>
</comment>
<dbReference type="PANTHER" id="PTHR46796">
    <property type="entry name" value="HTH-TYPE TRANSCRIPTIONAL ACTIVATOR RHAS-RELATED"/>
    <property type="match status" value="1"/>
</dbReference>
<evidence type="ECO:0000259" key="4">
    <source>
        <dbReference type="PROSITE" id="PS01124"/>
    </source>
</evidence>
<dbReference type="RefSeq" id="WP_145905390.1">
    <property type="nucleotide sequence ID" value="NZ_BAAAMZ010000011.1"/>
</dbReference>
<evidence type="ECO:0000256" key="1">
    <source>
        <dbReference type="ARBA" id="ARBA00023015"/>
    </source>
</evidence>
<proteinExistence type="predicted"/>
<keyword evidence="1" id="KW-0805">Transcription regulation</keyword>
<dbReference type="SMART" id="SM00342">
    <property type="entry name" value="HTH_ARAC"/>
    <property type="match status" value="1"/>
</dbReference>
<evidence type="ECO:0000313" key="5">
    <source>
        <dbReference type="EMBL" id="TWF99060.1"/>
    </source>
</evidence>
<evidence type="ECO:0000256" key="3">
    <source>
        <dbReference type="ARBA" id="ARBA00023163"/>
    </source>
</evidence>
<dbReference type="EMBL" id="VIWT01000001">
    <property type="protein sequence ID" value="TWF99060.1"/>
    <property type="molecule type" value="Genomic_DNA"/>
</dbReference>
<dbReference type="SUPFAM" id="SSF46689">
    <property type="entry name" value="Homeodomain-like"/>
    <property type="match status" value="2"/>
</dbReference>
<dbReference type="GO" id="GO:0043565">
    <property type="term" value="F:sequence-specific DNA binding"/>
    <property type="evidence" value="ECO:0007669"/>
    <property type="project" value="InterPro"/>
</dbReference>
<dbReference type="OrthoDB" id="4549023at2"/>
<dbReference type="InterPro" id="IPR009057">
    <property type="entry name" value="Homeodomain-like_sf"/>
</dbReference>
<feature type="domain" description="HTH araC/xylS-type" evidence="4">
    <location>
        <begin position="164"/>
        <end position="266"/>
    </location>
</feature>
<dbReference type="GO" id="GO:0003700">
    <property type="term" value="F:DNA-binding transcription factor activity"/>
    <property type="evidence" value="ECO:0007669"/>
    <property type="project" value="InterPro"/>
</dbReference>
<evidence type="ECO:0000313" key="6">
    <source>
        <dbReference type="Proteomes" id="UP000317940"/>
    </source>
</evidence>
<dbReference type="InterPro" id="IPR050204">
    <property type="entry name" value="AraC_XylS_family_regulators"/>
</dbReference>
<keyword evidence="6" id="KW-1185">Reference proteome</keyword>
<dbReference type="PROSITE" id="PS01124">
    <property type="entry name" value="HTH_ARAC_FAMILY_2"/>
    <property type="match status" value="1"/>
</dbReference>
<evidence type="ECO:0000256" key="2">
    <source>
        <dbReference type="ARBA" id="ARBA00023125"/>
    </source>
</evidence>
<protein>
    <submittedName>
        <fullName evidence="5">AraC-like DNA-binding protein</fullName>
    </submittedName>
</protein>
<keyword evidence="2 5" id="KW-0238">DNA-binding</keyword>
<keyword evidence="3" id="KW-0804">Transcription</keyword>
<dbReference type="Proteomes" id="UP000317940">
    <property type="component" value="Unassembled WGS sequence"/>
</dbReference>
<dbReference type="InterPro" id="IPR018060">
    <property type="entry name" value="HTH_AraC"/>
</dbReference>
<gene>
    <name evidence="5" type="ORF">FHX73_112896</name>
</gene>